<name>A0AA39MFQ3_9AGAR</name>
<reference evidence="2" key="1">
    <citation type="submission" date="2023-06" db="EMBL/GenBank/DDBJ databases">
        <authorList>
            <consortium name="Lawrence Berkeley National Laboratory"/>
            <person name="Ahrendt S."/>
            <person name="Sahu N."/>
            <person name="Indic B."/>
            <person name="Wong-Bajracharya J."/>
            <person name="Merenyi Z."/>
            <person name="Ke H.-M."/>
            <person name="Monk M."/>
            <person name="Kocsube S."/>
            <person name="Drula E."/>
            <person name="Lipzen A."/>
            <person name="Balint B."/>
            <person name="Henrissat B."/>
            <person name="Andreopoulos B."/>
            <person name="Martin F.M."/>
            <person name="Harder C.B."/>
            <person name="Rigling D."/>
            <person name="Ford K.L."/>
            <person name="Foster G.D."/>
            <person name="Pangilinan J."/>
            <person name="Papanicolaou A."/>
            <person name="Barry K."/>
            <person name="LaButti K."/>
            <person name="Viragh M."/>
            <person name="Koriabine M."/>
            <person name="Yan M."/>
            <person name="Riley R."/>
            <person name="Champramary S."/>
            <person name="Plett K.L."/>
            <person name="Tsai I.J."/>
            <person name="Slot J."/>
            <person name="Sipos G."/>
            <person name="Plett J."/>
            <person name="Nagy L.G."/>
            <person name="Grigoriev I.V."/>
        </authorList>
    </citation>
    <scope>NUCLEOTIDE SEQUENCE</scope>
    <source>
        <strain evidence="2">FPL87.14</strain>
    </source>
</reference>
<organism evidence="2 3">
    <name type="scientific">Armillaria borealis</name>
    <dbReference type="NCBI Taxonomy" id="47425"/>
    <lineage>
        <taxon>Eukaryota</taxon>
        <taxon>Fungi</taxon>
        <taxon>Dikarya</taxon>
        <taxon>Basidiomycota</taxon>
        <taxon>Agaricomycotina</taxon>
        <taxon>Agaricomycetes</taxon>
        <taxon>Agaricomycetidae</taxon>
        <taxon>Agaricales</taxon>
        <taxon>Marasmiineae</taxon>
        <taxon>Physalacriaceae</taxon>
        <taxon>Armillaria</taxon>
    </lineage>
</organism>
<dbReference type="AlphaFoldDB" id="A0AA39MFQ3"/>
<proteinExistence type="predicted"/>
<accession>A0AA39MFQ3</accession>
<evidence type="ECO:0000256" key="1">
    <source>
        <dbReference type="SAM" id="SignalP"/>
    </source>
</evidence>
<feature type="chain" id="PRO_5041239165" description="Protein kinase domain-containing protein" evidence="1">
    <location>
        <begin position="18"/>
        <end position="117"/>
    </location>
</feature>
<feature type="signal peptide" evidence="1">
    <location>
        <begin position="1"/>
        <end position="17"/>
    </location>
</feature>
<protein>
    <recommendedName>
        <fullName evidence="4">Protein kinase domain-containing protein</fullName>
    </recommendedName>
</protein>
<dbReference type="EMBL" id="JAUEPT010000100">
    <property type="protein sequence ID" value="KAK0432138.1"/>
    <property type="molecule type" value="Genomic_DNA"/>
</dbReference>
<sequence length="117" mass="13454">MLFASLASFSLLRLAINDLEQYYQELELPDSPSIQSTRYFSDTTDYDAGTEVIKFQYLQPLEVARETRRAHGEEQVVIKFVRRYGAGAHRLLASEGKALVLYHALRKDAKEREITEV</sequence>
<keyword evidence="1" id="KW-0732">Signal</keyword>
<dbReference type="Proteomes" id="UP001175226">
    <property type="component" value="Unassembled WGS sequence"/>
</dbReference>
<evidence type="ECO:0000313" key="3">
    <source>
        <dbReference type="Proteomes" id="UP001175226"/>
    </source>
</evidence>
<evidence type="ECO:0008006" key="4">
    <source>
        <dbReference type="Google" id="ProtNLM"/>
    </source>
</evidence>
<comment type="caution">
    <text evidence="2">The sequence shown here is derived from an EMBL/GenBank/DDBJ whole genome shotgun (WGS) entry which is preliminary data.</text>
</comment>
<evidence type="ECO:0000313" key="2">
    <source>
        <dbReference type="EMBL" id="KAK0432138.1"/>
    </source>
</evidence>
<gene>
    <name evidence="2" type="ORF">EV421DRAFT_1911215</name>
</gene>
<keyword evidence="3" id="KW-1185">Reference proteome</keyword>